<sequence length="584" mass="66572">MFEGIAASPGIAIGKVYVLEKEDFCILEYRLKEEEVEREVERFKQAVEQSKEELKEIKEKVRKEVGEKEAYIFQAHIYMLEDPLLIDESIKIIKKEKLNAEAALRQIFRNLPKKFGSDQNSFIRERFRDIRDVGERVMRNLLKKPVLTLSHLKEKIIVVAHDLAPSDTASLEKDKVLGFATDIGGRTSHTAIMARSLEIPAVVGLGNITQKVKPGSTVILDGNKGRVIVNPTPMQIERYRRQQERFLIYKKKLEALKSLPAQTLDGREVELAVNIAGPEEIDIALKNGAEGVGLYRTEYLYMNRRTLPSEEEQFKAYKRVAERFAPNSVIIRTLDLGGDKFVSHFPVPEQINPFMGWRAIRLCLERVDIFKTQLRAILRAACFGKVKIMYPMISGVEEVRRANEILFEVEEELREEGIPFNEDVEVGAMMEVPSAAVIADFLAKEVDFFSLGTNDLIQYALAVDRVNEKVAYLYQPLHPTILRLIDNIVKCAHRENIWVGACGEMASDPLYVLILLGLGVDEFSVSPTSLLEIKKVIRGVEWEKLQEIASELLKLKTSYEAKRFAQRKLSRKINRILKGEVVVK</sequence>
<keyword evidence="13 17" id="KW-0479">Metal-binding</keyword>
<comment type="catalytic activity">
    <reaction evidence="1 17">
        <text>L-histidyl-[protein] + phosphoenolpyruvate = N(pros)-phospho-L-histidyl-[protein] + pyruvate</text>
        <dbReference type="Rhea" id="RHEA:23880"/>
        <dbReference type="Rhea" id="RHEA-COMP:9745"/>
        <dbReference type="Rhea" id="RHEA-COMP:9746"/>
        <dbReference type="ChEBI" id="CHEBI:15361"/>
        <dbReference type="ChEBI" id="CHEBI:29979"/>
        <dbReference type="ChEBI" id="CHEBI:58702"/>
        <dbReference type="ChEBI" id="CHEBI:64837"/>
        <dbReference type="EC" id="2.7.3.9"/>
    </reaction>
</comment>
<evidence type="ECO:0000256" key="19">
    <source>
        <dbReference type="PIRSR" id="PIRSR000732-2"/>
    </source>
</evidence>
<gene>
    <name evidence="25" type="primary">ptsP</name>
    <name evidence="25" type="ORF">DRJ00_02940</name>
</gene>
<keyword evidence="11 17" id="KW-0808">Transferase</keyword>
<comment type="cofactor">
    <cofactor evidence="2 17 20">
        <name>Mg(2+)</name>
        <dbReference type="ChEBI" id="CHEBI:18420"/>
    </cofactor>
</comment>
<evidence type="ECO:0000256" key="16">
    <source>
        <dbReference type="ARBA" id="ARBA00033235"/>
    </source>
</evidence>
<dbReference type="InterPro" id="IPR024692">
    <property type="entry name" value="PTS_EI"/>
</dbReference>
<keyword evidence="8 17" id="KW-0813">Transport</keyword>
<comment type="function">
    <text evidence="3 17">General (non sugar-specific) component of the phosphoenolpyruvate-dependent sugar phosphotransferase system (sugar PTS). This major carbohydrate active-transport system catalyzes the phosphorylation of incoming sugar substrates concomitantly with their translocation across the cell membrane. Enzyme I transfers the phosphoryl group from phosphoenolpyruvate (PEP) to the phosphoryl carrier protein (HPr).</text>
</comment>
<evidence type="ECO:0000256" key="14">
    <source>
        <dbReference type="ARBA" id="ARBA00022777"/>
    </source>
</evidence>
<dbReference type="NCBIfam" id="TIGR01417">
    <property type="entry name" value="PTS_I_fam"/>
    <property type="match status" value="1"/>
</dbReference>
<proteinExistence type="inferred from homology"/>
<keyword evidence="14 17" id="KW-0418">Kinase</keyword>
<evidence type="ECO:0000256" key="12">
    <source>
        <dbReference type="ARBA" id="ARBA00022683"/>
    </source>
</evidence>
<dbReference type="Gene3D" id="3.20.20.60">
    <property type="entry name" value="Phosphoenolpyruvate-binding domains"/>
    <property type="match status" value="1"/>
</dbReference>
<keyword evidence="9 17" id="KW-0963">Cytoplasm</keyword>
<feature type="binding site" evidence="20">
    <location>
        <position position="431"/>
    </location>
    <ligand>
        <name>Mg(2+)</name>
        <dbReference type="ChEBI" id="CHEBI:18420"/>
    </ligand>
</feature>
<evidence type="ECO:0000256" key="8">
    <source>
        <dbReference type="ARBA" id="ARBA00022448"/>
    </source>
</evidence>
<evidence type="ECO:0000256" key="9">
    <source>
        <dbReference type="ARBA" id="ARBA00022490"/>
    </source>
</evidence>
<dbReference type="InterPro" id="IPR036637">
    <property type="entry name" value="Phosphohistidine_dom_sf"/>
</dbReference>
<evidence type="ECO:0000256" key="2">
    <source>
        <dbReference type="ARBA" id="ARBA00001946"/>
    </source>
</evidence>
<evidence type="ECO:0000256" key="5">
    <source>
        <dbReference type="ARBA" id="ARBA00007837"/>
    </source>
</evidence>
<comment type="subcellular location">
    <subcellularLocation>
        <location evidence="4 17">Cytoplasm</location>
    </subcellularLocation>
</comment>
<keyword evidence="10 17" id="KW-0762">Sugar transport</keyword>
<dbReference type="Pfam" id="PF02896">
    <property type="entry name" value="PEP-utilizers_C"/>
    <property type="match status" value="1"/>
</dbReference>
<organism evidence="25 26">
    <name type="scientific">Aerophobetes bacterium</name>
    <dbReference type="NCBI Taxonomy" id="2030807"/>
    <lineage>
        <taxon>Bacteria</taxon>
        <taxon>Candidatus Aerophobota</taxon>
    </lineage>
</organism>
<dbReference type="PANTHER" id="PTHR46244:SF3">
    <property type="entry name" value="PHOSPHOENOLPYRUVATE-PROTEIN PHOSPHOTRANSFERASE"/>
    <property type="match status" value="1"/>
</dbReference>
<keyword evidence="25" id="KW-0670">Pyruvate</keyword>
<feature type="active site" description="Proton donor" evidence="18">
    <location>
        <position position="502"/>
    </location>
</feature>
<feature type="binding site" evidence="19">
    <location>
        <position position="332"/>
    </location>
    <ligand>
        <name>phosphoenolpyruvate</name>
        <dbReference type="ChEBI" id="CHEBI:58702"/>
    </ligand>
</feature>
<dbReference type="GO" id="GO:0009401">
    <property type="term" value="P:phosphoenolpyruvate-dependent sugar phosphotransferase system"/>
    <property type="evidence" value="ECO:0007669"/>
    <property type="project" value="UniProtKB-KW"/>
</dbReference>
<comment type="caution">
    <text evidence="25">The sequence shown here is derived from an EMBL/GenBank/DDBJ whole genome shotgun (WGS) entry which is preliminary data.</text>
</comment>
<dbReference type="SUPFAM" id="SSF51621">
    <property type="entry name" value="Phosphoenolpyruvate/pyruvate domain"/>
    <property type="match status" value="1"/>
</dbReference>
<evidence type="ECO:0000256" key="17">
    <source>
        <dbReference type="PIRNR" id="PIRNR000732"/>
    </source>
</evidence>
<evidence type="ECO:0000256" key="1">
    <source>
        <dbReference type="ARBA" id="ARBA00000683"/>
    </source>
</evidence>
<evidence type="ECO:0000256" key="21">
    <source>
        <dbReference type="SAM" id="Coils"/>
    </source>
</evidence>
<dbReference type="InterPro" id="IPR023151">
    <property type="entry name" value="PEP_util_CS"/>
</dbReference>
<feature type="binding site" evidence="19">
    <location>
        <begin position="454"/>
        <end position="455"/>
    </location>
    <ligand>
        <name>phosphoenolpyruvate</name>
        <dbReference type="ChEBI" id="CHEBI:58702"/>
    </ligand>
</feature>
<dbReference type="SUPFAM" id="SSF47831">
    <property type="entry name" value="Enzyme I of the PEP:sugar phosphotransferase system HPr-binding (sub)domain"/>
    <property type="match status" value="1"/>
</dbReference>
<dbReference type="Gene3D" id="1.10.274.10">
    <property type="entry name" value="PtsI, HPr-binding domain"/>
    <property type="match status" value="1"/>
</dbReference>
<evidence type="ECO:0000256" key="18">
    <source>
        <dbReference type="PIRSR" id="PIRSR000732-1"/>
    </source>
</evidence>
<dbReference type="SUPFAM" id="SSF52009">
    <property type="entry name" value="Phosphohistidine domain"/>
    <property type="match status" value="1"/>
</dbReference>
<evidence type="ECO:0000256" key="13">
    <source>
        <dbReference type="ARBA" id="ARBA00022723"/>
    </source>
</evidence>
<dbReference type="Pfam" id="PF00391">
    <property type="entry name" value="PEP-utilizers"/>
    <property type="match status" value="1"/>
</dbReference>
<dbReference type="EMBL" id="QMPZ01000023">
    <property type="protein sequence ID" value="RLE09950.1"/>
    <property type="molecule type" value="Genomic_DNA"/>
</dbReference>
<comment type="similarity">
    <text evidence="5 17">Belongs to the PEP-utilizing enzyme family.</text>
</comment>
<dbReference type="InterPro" id="IPR015813">
    <property type="entry name" value="Pyrv/PenolPyrv_kinase-like_dom"/>
</dbReference>
<evidence type="ECO:0000259" key="23">
    <source>
        <dbReference type="Pfam" id="PF02896"/>
    </source>
</evidence>
<keyword evidence="21" id="KW-0175">Coiled coil</keyword>
<evidence type="ECO:0000256" key="11">
    <source>
        <dbReference type="ARBA" id="ARBA00022679"/>
    </source>
</evidence>
<evidence type="ECO:0000256" key="6">
    <source>
        <dbReference type="ARBA" id="ARBA00012232"/>
    </source>
</evidence>
<feature type="domain" description="PEP-utilising enzyme C-terminal" evidence="23">
    <location>
        <begin position="251"/>
        <end position="540"/>
    </location>
</feature>
<dbReference type="GO" id="GO:0046872">
    <property type="term" value="F:metal ion binding"/>
    <property type="evidence" value="ECO:0007669"/>
    <property type="project" value="UniProtKB-KW"/>
</dbReference>
<dbReference type="InterPro" id="IPR040442">
    <property type="entry name" value="Pyrv_kinase-like_dom_sf"/>
</dbReference>
<dbReference type="InterPro" id="IPR036618">
    <property type="entry name" value="PtsI_HPr-bd_sf"/>
</dbReference>
<evidence type="ECO:0000256" key="4">
    <source>
        <dbReference type="ARBA" id="ARBA00004496"/>
    </source>
</evidence>
<feature type="domain" description="Phosphotransferase system enzyme I N-terminal" evidence="24">
    <location>
        <begin position="3"/>
        <end position="126"/>
    </location>
</feature>
<evidence type="ECO:0000256" key="20">
    <source>
        <dbReference type="PIRSR" id="PIRSR000732-3"/>
    </source>
</evidence>
<keyword evidence="12 17" id="KW-0598">Phosphotransferase system</keyword>
<keyword evidence="15 17" id="KW-0460">Magnesium</keyword>
<dbReference type="PROSITE" id="PS00370">
    <property type="entry name" value="PEP_ENZYMES_PHOS_SITE"/>
    <property type="match status" value="1"/>
</dbReference>
<dbReference type="Proteomes" id="UP000279422">
    <property type="component" value="Unassembled WGS sequence"/>
</dbReference>
<dbReference type="EC" id="2.7.3.9" evidence="6 17"/>
<dbReference type="GO" id="GO:0005737">
    <property type="term" value="C:cytoplasm"/>
    <property type="evidence" value="ECO:0007669"/>
    <property type="project" value="UniProtKB-SubCell"/>
</dbReference>
<evidence type="ECO:0000256" key="7">
    <source>
        <dbReference type="ARBA" id="ARBA00016544"/>
    </source>
</evidence>
<dbReference type="GO" id="GO:0008965">
    <property type="term" value="F:phosphoenolpyruvate-protein phosphotransferase activity"/>
    <property type="evidence" value="ECO:0007669"/>
    <property type="project" value="UniProtKB-EC"/>
</dbReference>
<feature type="coiled-coil region" evidence="21">
    <location>
        <begin position="26"/>
        <end position="67"/>
    </location>
</feature>
<dbReference type="GO" id="GO:0016301">
    <property type="term" value="F:kinase activity"/>
    <property type="evidence" value="ECO:0007669"/>
    <property type="project" value="UniProtKB-KW"/>
</dbReference>
<dbReference type="InterPro" id="IPR018274">
    <property type="entry name" value="PEP_util_AS"/>
</dbReference>
<feature type="binding site" evidence="20">
    <location>
        <position position="455"/>
    </location>
    <ligand>
        <name>Mg(2+)</name>
        <dbReference type="ChEBI" id="CHEBI:18420"/>
    </ligand>
</feature>
<evidence type="ECO:0000256" key="3">
    <source>
        <dbReference type="ARBA" id="ARBA00002728"/>
    </source>
</evidence>
<feature type="active site" description="Tele-phosphohistidine intermediate" evidence="18">
    <location>
        <position position="189"/>
    </location>
</feature>
<evidence type="ECO:0000256" key="10">
    <source>
        <dbReference type="ARBA" id="ARBA00022597"/>
    </source>
</evidence>
<evidence type="ECO:0000313" key="26">
    <source>
        <dbReference type="Proteomes" id="UP000279422"/>
    </source>
</evidence>
<reference evidence="25 26" key="1">
    <citation type="submission" date="2018-06" db="EMBL/GenBank/DDBJ databases">
        <title>Extensive metabolic versatility and redundancy in microbially diverse, dynamic hydrothermal sediments.</title>
        <authorList>
            <person name="Dombrowski N."/>
            <person name="Teske A."/>
            <person name="Baker B.J."/>
        </authorList>
    </citation>
    <scope>NUCLEOTIDE SEQUENCE [LARGE SCALE GENOMIC DNA]</scope>
    <source>
        <strain evidence="25">B47_G16</strain>
    </source>
</reference>
<dbReference type="PANTHER" id="PTHR46244">
    <property type="entry name" value="PHOSPHOENOLPYRUVATE-PROTEIN PHOSPHOTRANSFERASE"/>
    <property type="match status" value="1"/>
</dbReference>
<dbReference type="Gene3D" id="3.50.30.10">
    <property type="entry name" value="Phosphohistidine domain"/>
    <property type="match status" value="1"/>
</dbReference>
<name>A0A497E4N1_UNCAE</name>
<dbReference type="InterPro" id="IPR050499">
    <property type="entry name" value="PEP-utilizing_PTS_enzyme"/>
</dbReference>
<dbReference type="PRINTS" id="PR01736">
    <property type="entry name" value="PHPHTRNFRASE"/>
</dbReference>
<evidence type="ECO:0000259" key="24">
    <source>
        <dbReference type="Pfam" id="PF05524"/>
    </source>
</evidence>
<protein>
    <recommendedName>
        <fullName evidence="7 17">Phosphoenolpyruvate-protein phosphotransferase</fullName>
        <ecNumber evidence="6 17">2.7.3.9</ecNumber>
    </recommendedName>
    <alternativeName>
        <fullName evidence="16 17">Phosphotransferase system, enzyme I</fullName>
    </alternativeName>
</protein>
<feature type="binding site" evidence="19">
    <location>
        <position position="296"/>
    </location>
    <ligand>
        <name>phosphoenolpyruvate</name>
        <dbReference type="ChEBI" id="CHEBI:58702"/>
    </ligand>
</feature>
<feature type="binding site" evidence="19">
    <location>
        <position position="465"/>
    </location>
    <ligand>
        <name>phosphoenolpyruvate</name>
        <dbReference type="ChEBI" id="CHEBI:58702"/>
    </ligand>
</feature>
<dbReference type="PIRSF" id="PIRSF000732">
    <property type="entry name" value="PTS_enzyme_I"/>
    <property type="match status" value="1"/>
</dbReference>
<dbReference type="PROSITE" id="PS00742">
    <property type="entry name" value="PEP_ENZYMES_2"/>
    <property type="match status" value="1"/>
</dbReference>
<dbReference type="InterPro" id="IPR006318">
    <property type="entry name" value="PTS_EI-like"/>
</dbReference>
<feature type="domain" description="PEP-utilising enzyme mobile" evidence="22">
    <location>
        <begin position="153"/>
        <end position="225"/>
    </location>
</feature>
<accession>A0A497E4N1</accession>
<dbReference type="InterPro" id="IPR008731">
    <property type="entry name" value="PTS_EIN"/>
</dbReference>
<evidence type="ECO:0000313" key="25">
    <source>
        <dbReference type="EMBL" id="RLE09950.1"/>
    </source>
</evidence>
<dbReference type="Pfam" id="PF05524">
    <property type="entry name" value="PEP-utilisers_N"/>
    <property type="match status" value="1"/>
</dbReference>
<evidence type="ECO:0000256" key="15">
    <source>
        <dbReference type="ARBA" id="ARBA00022842"/>
    </source>
</evidence>
<dbReference type="InterPro" id="IPR000121">
    <property type="entry name" value="PEP_util_C"/>
</dbReference>
<evidence type="ECO:0000259" key="22">
    <source>
        <dbReference type="Pfam" id="PF00391"/>
    </source>
</evidence>
<dbReference type="InterPro" id="IPR008279">
    <property type="entry name" value="PEP-util_enz_mobile_dom"/>
</dbReference>
<dbReference type="AlphaFoldDB" id="A0A497E4N1"/>